<sequence>MEKIKFLVDLVEEQFIVDGILVDGKHVLYSFENIIWFAPYVINDGEHYIMNKGEVMLCKVKNSNLEENYKELLTKLKSITLFEYFTLYHDLSLDYDFNLL</sequence>
<dbReference type="EMBL" id="PGVE01000048">
    <property type="protein sequence ID" value="PLS04048.1"/>
    <property type="molecule type" value="Genomic_DNA"/>
</dbReference>
<evidence type="ECO:0000313" key="2">
    <source>
        <dbReference type="Proteomes" id="UP000234950"/>
    </source>
</evidence>
<keyword evidence="2" id="KW-1185">Reference proteome</keyword>
<dbReference type="AlphaFoldDB" id="A0A2N5HEU3"/>
<organism evidence="1 2">
    <name type="scientific">Neobacillus cucumis</name>
    <dbReference type="NCBI Taxonomy" id="1740721"/>
    <lineage>
        <taxon>Bacteria</taxon>
        <taxon>Bacillati</taxon>
        <taxon>Bacillota</taxon>
        <taxon>Bacilli</taxon>
        <taxon>Bacillales</taxon>
        <taxon>Bacillaceae</taxon>
        <taxon>Neobacillus</taxon>
    </lineage>
</organism>
<evidence type="ECO:0000313" key="1">
    <source>
        <dbReference type="EMBL" id="PLS04048.1"/>
    </source>
</evidence>
<dbReference type="RefSeq" id="WP_101648312.1">
    <property type="nucleotide sequence ID" value="NZ_PGVE01000048.1"/>
</dbReference>
<protein>
    <submittedName>
        <fullName evidence="1">Uncharacterized protein</fullName>
    </submittedName>
</protein>
<comment type="caution">
    <text evidence="1">The sequence shown here is derived from an EMBL/GenBank/DDBJ whole genome shotgun (WGS) entry which is preliminary data.</text>
</comment>
<accession>A0A2N5HEU3</accession>
<gene>
    <name evidence="1" type="ORF">CVD27_12885</name>
</gene>
<reference evidence="1 2" key="1">
    <citation type="submission" date="2017-11" db="EMBL/GenBank/DDBJ databases">
        <title>Comparitive Functional Genomics of Dry Heat Resistant strains isolated from the Viking Spacecraft.</title>
        <authorList>
            <person name="Seuylemezian A."/>
            <person name="Cooper K."/>
            <person name="Vaishampayan P."/>
        </authorList>
    </citation>
    <scope>NUCLEOTIDE SEQUENCE [LARGE SCALE GENOMIC DNA]</scope>
    <source>
        <strain evidence="1 2">V32-6</strain>
    </source>
</reference>
<dbReference type="Proteomes" id="UP000234950">
    <property type="component" value="Unassembled WGS sequence"/>
</dbReference>
<name>A0A2N5HEU3_9BACI</name>
<proteinExistence type="predicted"/>